<feature type="domain" description="Rubisco LSMT substrate-binding" evidence="4">
    <location>
        <begin position="332"/>
        <end position="419"/>
    </location>
</feature>
<sequence length="429" mass="48035">MRTTTATRAIRADDALVRLPRKAALCVLEGEANPIEDFVTDALWDDIGDAKWTLRLALVLLRERKLGAESAFCAYVEQLPRRYDLIGSYSDEEVRAMQYPLSGKMAREQRDENAEAIRLVRKHAATGGALAATSEEEIVWALDTVRSRVFSGRLVDSDKLRAKLLPRSLAVGMCFLTFMTASSAEGRWLAVFAVLALTVFDSTSNTERDSKTAYVLMPLIDAFNHKTMIKTEFEFDRGAFVLRAPKDYETGEEVLISYGVLNNDELITRYGFVDVDNVADIYRFEGLMSYLQASYDPMKRALGADQKRLSTLKQTHPELDQALWEGNFISDGNADPKLLWALRTVLATPEEYAAAKGVDGFKLGGGAPERRAADAIRAAVESRLAEYPTTIEEDEEALKTANGNERTAIQYRIRKKRILRDASRIYKTS</sequence>
<dbReference type="SUPFAM" id="SSF81822">
    <property type="entry name" value="RuBisCo LSMT C-terminal, substrate-binding domain"/>
    <property type="match status" value="1"/>
</dbReference>
<keyword evidence="2" id="KW-0808">Transferase</keyword>
<dbReference type="EMBL" id="KZ155826">
    <property type="protein sequence ID" value="OUS44004.1"/>
    <property type="molecule type" value="Genomic_DNA"/>
</dbReference>
<dbReference type="eggNOG" id="KOG1337">
    <property type="taxonomic scope" value="Eukaryota"/>
</dbReference>
<dbReference type="InterPro" id="IPR046341">
    <property type="entry name" value="SET_dom_sf"/>
</dbReference>
<accession>A0A1Y5I6Z4</accession>
<dbReference type="PANTHER" id="PTHR13271:SF137">
    <property type="entry name" value="SET DOMAIN-CONTAINING PROTEIN"/>
    <property type="match status" value="1"/>
</dbReference>
<proteinExistence type="predicted"/>
<dbReference type="PANTHER" id="PTHR13271">
    <property type="entry name" value="UNCHARACTERIZED PUTATIVE METHYLTRANSFERASE"/>
    <property type="match status" value="1"/>
</dbReference>
<keyword evidence="3" id="KW-0949">S-adenosyl-L-methionine</keyword>
<evidence type="ECO:0000256" key="3">
    <source>
        <dbReference type="ARBA" id="ARBA00022691"/>
    </source>
</evidence>
<protein>
    <recommendedName>
        <fullName evidence="4">Rubisco LSMT substrate-binding domain-containing protein</fullName>
    </recommendedName>
</protein>
<dbReference type="AlphaFoldDB" id="A0A1Y5I6Z4"/>
<name>A0A1Y5I6Z4_OSTTA</name>
<evidence type="ECO:0000256" key="2">
    <source>
        <dbReference type="ARBA" id="ARBA00022679"/>
    </source>
</evidence>
<reference evidence="5" key="1">
    <citation type="submission" date="2017-04" db="EMBL/GenBank/DDBJ databases">
        <title>Population genomics of picophytoplankton unveils novel chromosome hypervariability.</title>
        <authorList>
            <consortium name="DOE Joint Genome Institute"/>
            <person name="Blanc-Mathieu R."/>
            <person name="Krasovec M."/>
            <person name="Hebrard M."/>
            <person name="Yau S."/>
            <person name="Desgranges E."/>
            <person name="Martin J."/>
            <person name="Schackwitz W."/>
            <person name="Kuo A."/>
            <person name="Salin G."/>
            <person name="Donnadieu C."/>
            <person name="Desdevises Y."/>
            <person name="Sanchez-Ferandin S."/>
            <person name="Moreau H."/>
            <person name="Rivals E."/>
            <person name="Grigoriev I.V."/>
            <person name="Grimsley N."/>
            <person name="Eyre-Walker A."/>
            <person name="Piganeau G."/>
        </authorList>
    </citation>
    <scope>NUCLEOTIDE SEQUENCE [LARGE SCALE GENOMIC DNA]</scope>
    <source>
        <strain evidence="5">RCC 1115</strain>
    </source>
</reference>
<gene>
    <name evidence="5" type="ORF">BE221DRAFT_207302</name>
</gene>
<evidence type="ECO:0000259" key="4">
    <source>
        <dbReference type="Pfam" id="PF09273"/>
    </source>
</evidence>
<dbReference type="GO" id="GO:0032259">
    <property type="term" value="P:methylation"/>
    <property type="evidence" value="ECO:0007669"/>
    <property type="project" value="UniProtKB-KW"/>
</dbReference>
<dbReference type="CDD" id="cd10527">
    <property type="entry name" value="SET_LSMT"/>
    <property type="match status" value="1"/>
</dbReference>
<evidence type="ECO:0000256" key="1">
    <source>
        <dbReference type="ARBA" id="ARBA00022603"/>
    </source>
</evidence>
<dbReference type="InterPro" id="IPR036464">
    <property type="entry name" value="Rubisco_LSMT_subst-bd_sf"/>
</dbReference>
<dbReference type="Gene3D" id="3.90.1420.10">
    <property type="entry name" value="Rubisco LSMT, substrate-binding domain"/>
    <property type="match status" value="1"/>
</dbReference>
<evidence type="ECO:0000313" key="5">
    <source>
        <dbReference type="EMBL" id="OUS44004.1"/>
    </source>
</evidence>
<dbReference type="GO" id="GO:0016279">
    <property type="term" value="F:protein-lysine N-methyltransferase activity"/>
    <property type="evidence" value="ECO:0007669"/>
    <property type="project" value="TreeGrafter"/>
</dbReference>
<keyword evidence="1" id="KW-0489">Methyltransferase</keyword>
<dbReference type="Proteomes" id="UP000195557">
    <property type="component" value="Unassembled WGS sequence"/>
</dbReference>
<dbReference type="InterPro" id="IPR050600">
    <property type="entry name" value="SETD3_SETD6_MTase"/>
</dbReference>
<dbReference type="Pfam" id="PF09273">
    <property type="entry name" value="Rubis-subs-bind"/>
    <property type="match status" value="1"/>
</dbReference>
<dbReference type="SUPFAM" id="SSF82199">
    <property type="entry name" value="SET domain"/>
    <property type="match status" value="1"/>
</dbReference>
<dbReference type="Gene3D" id="3.90.1410.10">
    <property type="entry name" value="set domain protein methyltransferase, domain 1"/>
    <property type="match status" value="1"/>
</dbReference>
<organism evidence="5">
    <name type="scientific">Ostreococcus tauri</name>
    <name type="common">Marine green alga</name>
    <dbReference type="NCBI Taxonomy" id="70448"/>
    <lineage>
        <taxon>Eukaryota</taxon>
        <taxon>Viridiplantae</taxon>
        <taxon>Chlorophyta</taxon>
        <taxon>Mamiellophyceae</taxon>
        <taxon>Mamiellales</taxon>
        <taxon>Bathycoccaceae</taxon>
        <taxon>Ostreococcus</taxon>
    </lineage>
</organism>
<dbReference type="InterPro" id="IPR015353">
    <property type="entry name" value="Rubisco_LSMT_subst-bd"/>
</dbReference>